<proteinExistence type="predicted"/>
<evidence type="ECO:0000256" key="2">
    <source>
        <dbReference type="SAM" id="Phobius"/>
    </source>
</evidence>
<evidence type="ECO:0000256" key="1">
    <source>
        <dbReference type="PIRNR" id="PIRNR016789"/>
    </source>
</evidence>
<dbReference type="OrthoDB" id="9816293at2"/>
<name>A0A557RV27_9GAMM</name>
<keyword evidence="1" id="KW-0997">Cell inner membrane</keyword>
<comment type="caution">
    <text evidence="3">The sequence shown here is derived from an EMBL/GenBank/DDBJ whole genome shotgun (WGS) entry which is preliminary data.</text>
</comment>
<keyword evidence="1 2" id="KW-0472">Membrane</keyword>
<comment type="subcellular location">
    <subcellularLocation>
        <location evidence="1">Cell inner membrane</location>
        <topology evidence="1">Multi-pass membrane protein</topology>
    </subcellularLocation>
</comment>
<dbReference type="RefSeq" id="WP_144360526.1">
    <property type="nucleotide sequence ID" value="NZ_VMNH01000032.1"/>
</dbReference>
<accession>A0A557RV27</accession>
<evidence type="ECO:0000313" key="4">
    <source>
        <dbReference type="Proteomes" id="UP000316649"/>
    </source>
</evidence>
<keyword evidence="4" id="KW-1185">Reference proteome</keyword>
<dbReference type="PIRSF" id="PIRSF016789">
    <property type="entry name" value="DUF454"/>
    <property type="match status" value="1"/>
</dbReference>
<feature type="transmembrane region" description="Helical" evidence="2">
    <location>
        <begin position="20"/>
        <end position="39"/>
    </location>
</feature>
<dbReference type="GO" id="GO:0005886">
    <property type="term" value="C:plasma membrane"/>
    <property type="evidence" value="ECO:0007669"/>
    <property type="project" value="UniProtKB-SubCell"/>
</dbReference>
<protein>
    <recommendedName>
        <fullName evidence="1">Inner membrane protein</fullName>
    </recommendedName>
</protein>
<feature type="transmembrane region" description="Helical" evidence="2">
    <location>
        <begin position="110"/>
        <end position="128"/>
    </location>
</feature>
<reference evidence="3 4" key="1">
    <citation type="submission" date="2019-07" db="EMBL/GenBank/DDBJ databases">
        <title>The pathways for chlorine oxyanion respiration interact through the shared metabolite chlorate.</title>
        <authorList>
            <person name="Barnum T.P."/>
            <person name="Cheng Y."/>
            <person name="Hill K.A."/>
            <person name="Lucas L.N."/>
            <person name="Carlson H.K."/>
            <person name="Coates J.D."/>
        </authorList>
    </citation>
    <scope>NUCLEOTIDE SEQUENCE [LARGE SCALE GENOMIC DNA]</scope>
    <source>
        <strain evidence="3 4">BK-1</strain>
    </source>
</reference>
<evidence type="ECO:0000313" key="3">
    <source>
        <dbReference type="EMBL" id="TVO69014.1"/>
    </source>
</evidence>
<dbReference type="Pfam" id="PF04304">
    <property type="entry name" value="DUF454"/>
    <property type="match status" value="1"/>
</dbReference>
<keyword evidence="2" id="KW-0812">Transmembrane</keyword>
<keyword evidence="1" id="KW-1003">Cell membrane</keyword>
<organism evidence="3 4">
    <name type="scientific">Sedimenticola selenatireducens</name>
    <dbReference type="NCBI Taxonomy" id="191960"/>
    <lineage>
        <taxon>Bacteria</taxon>
        <taxon>Pseudomonadati</taxon>
        <taxon>Pseudomonadota</taxon>
        <taxon>Gammaproteobacteria</taxon>
        <taxon>Chromatiales</taxon>
        <taxon>Sedimenticolaceae</taxon>
        <taxon>Sedimenticola</taxon>
    </lineage>
</organism>
<dbReference type="PANTHER" id="PTHR35813:SF1">
    <property type="entry name" value="INNER MEMBRANE PROTEIN YBAN"/>
    <property type="match status" value="1"/>
</dbReference>
<sequence>MSKIPNPVSSHLAKSVRITYILLGGLFFGLGMLGVILPVLPTTPFLLLALWAFSNGSDTLHHWLYTHKTFGPALQRWHQYRIIPRHAKILIVLSMLGSLIFLGGFSELSWQMTSLVAIVMMIVASYLLTRPSSLPAEDCTE</sequence>
<dbReference type="Proteomes" id="UP000316649">
    <property type="component" value="Unassembled WGS sequence"/>
</dbReference>
<feature type="transmembrane region" description="Helical" evidence="2">
    <location>
        <begin position="86"/>
        <end position="104"/>
    </location>
</feature>
<dbReference type="EMBL" id="VMNH01000032">
    <property type="protein sequence ID" value="TVO69014.1"/>
    <property type="molecule type" value="Genomic_DNA"/>
</dbReference>
<dbReference type="PANTHER" id="PTHR35813">
    <property type="entry name" value="INNER MEMBRANE PROTEIN YBAN"/>
    <property type="match status" value="1"/>
</dbReference>
<keyword evidence="2" id="KW-1133">Transmembrane helix</keyword>
<gene>
    <name evidence="3" type="ORF">FHP88_18150</name>
</gene>
<dbReference type="AlphaFoldDB" id="A0A557RV27"/>
<dbReference type="InterPro" id="IPR007401">
    <property type="entry name" value="DUF454"/>
</dbReference>